<feature type="compositionally biased region" description="Basic and acidic residues" evidence="5">
    <location>
        <begin position="605"/>
        <end position="614"/>
    </location>
</feature>
<evidence type="ECO:0000313" key="8">
    <source>
        <dbReference type="Proteomes" id="UP000076632"/>
    </source>
</evidence>
<feature type="compositionally biased region" description="Polar residues" evidence="5">
    <location>
        <begin position="626"/>
        <end position="640"/>
    </location>
</feature>
<feature type="region of interest" description="Disordered" evidence="5">
    <location>
        <begin position="1003"/>
        <end position="1027"/>
    </location>
</feature>
<dbReference type="GO" id="GO:0006457">
    <property type="term" value="P:protein folding"/>
    <property type="evidence" value="ECO:0007669"/>
    <property type="project" value="TreeGrafter"/>
</dbReference>
<dbReference type="CDD" id="cd06257">
    <property type="entry name" value="DnaJ"/>
    <property type="match status" value="1"/>
</dbReference>
<feature type="compositionally biased region" description="Basic and acidic residues" evidence="5">
    <location>
        <begin position="737"/>
        <end position="751"/>
    </location>
</feature>
<feature type="compositionally biased region" description="Polar residues" evidence="5">
    <location>
        <begin position="708"/>
        <end position="720"/>
    </location>
</feature>
<dbReference type="Gene3D" id="1.25.40.10">
    <property type="entry name" value="Tetratricopeptide repeat domain"/>
    <property type="match status" value="1"/>
</dbReference>
<feature type="compositionally biased region" description="Low complexity" evidence="5">
    <location>
        <begin position="96"/>
        <end position="106"/>
    </location>
</feature>
<protein>
    <recommendedName>
        <fullName evidence="6">J domain-containing protein</fullName>
    </recommendedName>
</protein>
<comment type="similarity">
    <text evidence="3">Belongs to the TTC4 family.</text>
</comment>
<feature type="compositionally biased region" description="Basic and acidic residues" evidence="5">
    <location>
        <begin position="482"/>
        <end position="492"/>
    </location>
</feature>
<dbReference type="GO" id="GO:0005634">
    <property type="term" value="C:nucleus"/>
    <property type="evidence" value="ECO:0007669"/>
    <property type="project" value="TreeGrafter"/>
</dbReference>
<feature type="compositionally biased region" description="Polar residues" evidence="5">
    <location>
        <begin position="587"/>
        <end position="601"/>
    </location>
</feature>
<name>A0A165IP13_XYLHT</name>
<dbReference type="Pfam" id="PF18972">
    <property type="entry name" value="Wheel"/>
    <property type="match status" value="1"/>
</dbReference>
<dbReference type="RefSeq" id="XP_018190731.1">
    <property type="nucleotide sequence ID" value="XM_018330810.1"/>
</dbReference>
<dbReference type="GO" id="GO:0051879">
    <property type="term" value="F:Hsp90 protein binding"/>
    <property type="evidence" value="ECO:0007669"/>
    <property type="project" value="InterPro"/>
</dbReference>
<dbReference type="GO" id="GO:0030544">
    <property type="term" value="F:Hsp70 protein binding"/>
    <property type="evidence" value="ECO:0007669"/>
    <property type="project" value="TreeGrafter"/>
</dbReference>
<dbReference type="Gene3D" id="1.10.287.110">
    <property type="entry name" value="DnaJ domain"/>
    <property type="match status" value="1"/>
</dbReference>
<keyword evidence="4" id="KW-0175">Coiled coil</keyword>
<evidence type="ECO:0000256" key="2">
    <source>
        <dbReference type="ARBA" id="ARBA00022803"/>
    </source>
</evidence>
<dbReference type="InterPro" id="IPR001623">
    <property type="entry name" value="DnaJ_domain"/>
</dbReference>
<accession>A0A165IP13</accession>
<dbReference type="GO" id="GO:0005829">
    <property type="term" value="C:cytosol"/>
    <property type="evidence" value="ECO:0007669"/>
    <property type="project" value="TreeGrafter"/>
</dbReference>
<dbReference type="PROSITE" id="PS00636">
    <property type="entry name" value="DNAJ_1"/>
    <property type="match status" value="1"/>
</dbReference>
<feature type="compositionally biased region" description="Polar residues" evidence="5">
    <location>
        <begin position="254"/>
        <end position="263"/>
    </location>
</feature>
<dbReference type="Pfam" id="PF00226">
    <property type="entry name" value="DnaJ"/>
    <property type="match status" value="1"/>
</dbReference>
<dbReference type="CDD" id="cd21381">
    <property type="entry name" value="CTWD_TTC4"/>
    <property type="match status" value="1"/>
</dbReference>
<dbReference type="PANTHER" id="PTHR46035:SF1">
    <property type="entry name" value="TETRATRICOPEPTIDE REPEAT PROTEIN 4"/>
    <property type="match status" value="1"/>
</dbReference>
<dbReference type="SUPFAM" id="SSF48452">
    <property type="entry name" value="TPR-like"/>
    <property type="match status" value="1"/>
</dbReference>
<dbReference type="InterPro" id="IPR044059">
    <property type="entry name" value="Csn1/TTC4_wheel"/>
</dbReference>
<feature type="coiled-coil region" evidence="4">
    <location>
        <begin position="1230"/>
        <end position="1259"/>
    </location>
</feature>
<evidence type="ECO:0000256" key="1">
    <source>
        <dbReference type="ARBA" id="ARBA00022737"/>
    </source>
</evidence>
<feature type="compositionally biased region" description="Basic and acidic residues" evidence="5">
    <location>
        <begin position="63"/>
        <end position="75"/>
    </location>
</feature>
<feature type="region of interest" description="Disordered" evidence="5">
    <location>
        <begin position="801"/>
        <end position="826"/>
    </location>
</feature>
<keyword evidence="8" id="KW-1185">Reference proteome</keyword>
<dbReference type="GeneID" id="28895947"/>
<dbReference type="FunFam" id="1.10.287.110:FF:000096">
    <property type="entry name" value="DnaJ domain protein"/>
    <property type="match status" value="1"/>
</dbReference>
<evidence type="ECO:0000313" key="7">
    <source>
        <dbReference type="EMBL" id="KZF25176.1"/>
    </source>
</evidence>
<feature type="compositionally biased region" description="Low complexity" evidence="5">
    <location>
        <begin position="959"/>
        <end position="970"/>
    </location>
</feature>
<evidence type="ECO:0000256" key="5">
    <source>
        <dbReference type="SAM" id="MobiDB-lite"/>
    </source>
</evidence>
<feature type="compositionally biased region" description="Basic residues" evidence="5">
    <location>
        <begin position="402"/>
        <end position="417"/>
    </location>
</feature>
<evidence type="ECO:0000256" key="3">
    <source>
        <dbReference type="ARBA" id="ARBA00023602"/>
    </source>
</evidence>
<feature type="compositionally biased region" description="Pro residues" evidence="5">
    <location>
        <begin position="174"/>
        <end position="187"/>
    </location>
</feature>
<dbReference type="SUPFAM" id="SSF46565">
    <property type="entry name" value="Chaperone J-domain"/>
    <property type="match status" value="1"/>
</dbReference>
<feature type="compositionally biased region" description="Polar residues" evidence="5">
    <location>
        <begin position="494"/>
        <end position="528"/>
    </location>
</feature>
<feature type="compositionally biased region" description="Pro residues" evidence="5">
    <location>
        <begin position="85"/>
        <end position="95"/>
    </location>
</feature>
<feature type="compositionally biased region" description="Low complexity" evidence="5">
    <location>
        <begin position="461"/>
        <end position="470"/>
    </location>
</feature>
<dbReference type="InterPro" id="IPR019734">
    <property type="entry name" value="TPR_rpt"/>
</dbReference>
<dbReference type="InterPro" id="IPR018253">
    <property type="entry name" value="DnaJ_domain_CS"/>
</dbReference>
<proteinExistence type="inferred from homology"/>
<dbReference type="SMART" id="SM00028">
    <property type="entry name" value="TPR"/>
    <property type="match status" value="2"/>
</dbReference>
<feature type="region of interest" description="Disordered" evidence="5">
    <location>
        <begin position="63"/>
        <end position="764"/>
    </location>
</feature>
<dbReference type="Proteomes" id="UP000076632">
    <property type="component" value="Unassembled WGS sequence"/>
</dbReference>
<dbReference type="OrthoDB" id="420195at2759"/>
<feature type="region of interest" description="Disordered" evidence="5">
    <location>
        <begin position="1114"/>
        <end position="1140"/>
    </location>
</feature>
<feature type="compositionally biased region" description="Basic and acidic residues" evidence="5">
    <location>
        <begin position="437"/>
        <end position="453"/>
    </location>
</feature>
<evidence type="ECO:0000259" key="6">
    <source>
        <dbReference type="PROSITE" id="PS50076"/>
    </source>
</evidence>
<feature type="domain" description="J" evidence="6">
    <location>
        <begin position="9"/>
        <end position="75"/>
    </location>
</feature>
<dbReference type="OMA" id="YGPPKAN"/>
<dbReference type="InParanoid" id="A0A165IP13"/>
<dbReference type="STRING" id="1328760.A0A165IP13"/>
<feature type="compositionally biased region" description="Basic and acidic residues" evidence="5">
    <location>
        <begin position="353"/>
        <end position="367"/>
    </location>
</feature>
<feature type="compositionally biased region" description="Pro residues" evidence="5">
    <location>
        <begin position="805"/>
        <end position="824"/>
    </location>
</feature>
<keyword evidence="1" id="KW-0677">Repeat</keyword>
<feature type="compositionally biased region" description="Basic and acidic residues" evidence="5">
    <location>
        <begin position="289"/>
        <end position="306"/>
    </location>
</feature>
<dbReference type="PRINTS" id="PR00625">
    <property type="entry name" value="JDOMAIN"/>
</dbReference>
<dbReference type="InterPro" id="IPR011990">
    <property type="entry name" value="TPR-like_helical_dom_sf"/>
</dbReference>
<sequence length="1403" mass="155037">MVKVDYNREYYRDLELQPGADLVQIKKQFKKLALRYHPDRNPGKELEFNSKFQAIQSAHEVLSDPDQRLKYDANLKRTGRFYVRPTPPPPKPSPLRKPTTTTGQPNPTRPPPPSTQRPKYTSTPSSGASRYADFGSGPWMPPPRQAYDAQARTDTYRKWEHMTQAQHQARQNAYPPPPPPNVPPRATPPNGASAYARQKARESSPRTGERPSAADEENRARNTFPGMSRSQSTRIPRKNGFDPGTPGGDEPAAPNTSAYFNTSRGERPSPARWSTAFPEATKPRAPTAKKADPLDDLRRSASDDHVATGSPRVRTPYAATGGEKTFLSGAGLGRSATTREVPKRTDWNGTTPSRHETTSGRPDERGRSASPKAQNPNGGPRDADSTSSSADSMNIGVGANNRRFKKATGVRGSRIRRPPAQPGARFKPFVEPDSSDDDGRTQSDDKNAGHRNNENANKNDSSAYATSTSADRIRNWQQGFPDRWEPGPEKLHNNIFNIPVNDQTFEKTSPSPVSPSKENPNNINTAFSPQDWHGIFTGNPREYFINTPPGRKSPARGRPSSRSDQEQSQKPMPTQSPPFPRPVSENVPPNSQPKADAQTSPPRKFSADEWKNTFKEPSFVFPTAPQAVSPNRPNSRAPKSSRSRDQLKTTVKRPKVPKPASVSAVTDDASEEENTLKDPDGNGGDFETRTGLDGGGMDVDPSGPKPTPATTGSSITSVEPTKSKWRGDGATPNETKPTQEPHTRNATEPVKEPPPAPKTEEPELDLSNLNKVEPLAPGQHGLKNLNDLSDTLPFESRAAAEPINKPAPPARLALPDPPKGPTPPVTVNSETWKPYLESMRVYFSEWRSFNKRMLMHFNSRQDQVDLDLGPDFLGTIGEGPKGGLMLYMQGLEEDFRVRAHWDVSYERHRTVMVAFCVFKQQLLHAAQLVMSRIEELPDDFDSSVDLNKVFPDSKNNGPSSSDAAANSTSAKQAPTQGPSRPSPEAPGIPTSVLEQAVPFPLPADYQNKARSNDPTAKTAPSLPPQLESVAARSPEELLEFMNRTPLFMSQLDETDGAGGENLELEAIRAMQYEGTRLEIAKNFREQGNDCVRTKQWRDANEFYTKGVATLSKKGKDKEELDLEEDDRKNGSGLQPEQREKEEKALLEVMYANRALGNLELKNYRRCNLDCATALVLNPRNIKAWYRSSLACLALDKIPEALDACQRGLEIDAANTSLKSALAKITTRKELLDKQARQRKEREERKLLEQRTLKAALQARNIPTRTTGHAPETEDARVHLAPDPVSPTSTLQIPVLLLYPMDLQSDIIKAFAETDTLGDHLSYILPLPWDEKSEYFPADKLECFVETSAGGLLKLGQKVPLLKLLAGGKVEIVDDLLKIFVLPKTKAKQWIEEFKAKRANGATA</sequence>
<dbReference type="EMBL" id="KV407455">
    <property type="protein sequence ID" value="KZF25176.1"/>
    <property type="molecule type" value="Genomic_DNA"/>
</dbReference>
<feature type="compositionally biased region" description="Basic and acidic residues" evidence="5">
    <location>
        <begin position="199"/>
        <end position="220"/>
    </location>
</feature>
<gene>
    <name evidence="7" type="ORF">L228DRAFT_236297</name>
</gene>
<dbReference type="SMART" id="SM00271">
    <property type="entry name" value="DnaJ"/>
    <property type="match status" value="1"/>
</dbReference>
<reference evidence="7 8" key="1">
    <citation type="journal article" date="2016" name="Fungal Biol.">
        <title>The genome of Xylona heveae provides a window into fungal endophytism.</title>
        <authorList>
            <person name="Gazis R."/>
            <person name="Kuo A."/>
            <person name="Riley R."/>
            <person name="LaButti K."/>
            <person name="Lipzen A."/>
            <person name="Lin J."/>
            <person name="Amirebrahimi M."/>
            <person name="Hesse C.N."/>
            <person name="Spatafora J.W."/>
            <person name="Henrissat B."/>
            <person name="Hainaut M."/>
            <person name="Grigoriev I.V."/>
            <person name="Hibbett D.S."/>
        </authorList>
    </citation>
    <scope>NUCLEOTIDE SEQUENCE [LARGE SCALE GENOMIC DNA]</scope>
    <source>
        <strain evidence="7 8">TC161</strain>
    </source>
</reference>
<dbReference type="PROSITE" id="PS50076">
    <property type="entry name" value="DNAJ_2"/>
    <property type="match status" value="1"/>
</dbReference>
<dbReference type="PANTHER" id="PTHR46035">
    <property type="entry name" value="TETRATRICOPEPTIDE REPEAT PROTEIN 4"/>
    <property type="match status" value="1"/>
</dbReference>
<evidence type="ECO:0000256" key="4">
    <source>
        <dbReference type="SAM" id="Coils"/>
    </source>
</evidence>
<organism evidence="7 8">
    <name type="scientific">Xylona heveae (strain CBS 132557 / TC161)</name>
    <dbReference type="NCBI Taxonomy" id="1328760"/>
    <lineage>
        <taxon>Eukaryota</taxon>
        <taxon>Fungi</taxon>
        <taxon>Dikarya</taxon>
        <taxon>Ascomycota</taxon>
        <taxon>Pezizomycotina</taxon>
        <taxon>Xylonomycetes</taxon>
        <taxon>Xylonales</taxon>
        <taxon>Xylonaceae</taxon>
        <taxon>Xylona</taxon>
    </lineage>
</organism>
<feature type="compositionally biased region" description="Basic and acidic residues" evidence="5">
    <location>
        <begin position="674"/>
        <end position="690"/>
    </location>
</feature>
<feature type="compositionally biased region" description="Low complexity" evidence="5">
    <location>
        <begin position="278"/>
        <end position="288"/>
    </location>
</feature>
<feature type="region of interest" description="Disordered" evidence="5">
    <location>
        <begin position="947"/>
        <end position="990"/>
    </location>
</feature>
<keyword evidence="2" id="KW-0802">TPR repeat</keyword>
<feature type="compositionally biased region" description="Polar residues" evidence="5">
    <location>
        <begin position="119"/>
        <end position="128"/>
    </location>
</feature>
<dbReference type="InterPro" id="IPR036869">
    <property type="entry name" value="J_dom_sf"/>
</dbReference>